<dbReference type="OrthoDB" id="795301at2"/>
<feature type="transmembrane region" description="Helical" evidence="1">
    <location>
        <begin position="64"/>
        <end position="81"/>
    </location>
</feature>
<evidence type="ECO:0000313" key="2">
    <source>
        <dbReference type="EMBL" id="GAO42553.1"/>
    </source>
</evidence>
<feature type="transmembrane region" description="Helical" evidence="1">
    <location>
        <begin position="173"/>
        <end position="193"/>
    </location>
</feature>
<accession>A0A0E9MYG9</accession>
<dbReference type="Proteomes" id="UP000033121">
    <property type="component" value="Unassembled WGS sequence"/>
</dbReference>
<feature type="transmembrane region" description="Helical" evidence="1">
    <location>
        <begin position="93"/>
        <end position="115"/>
    </location>
</feature>
<reference evidence="2 3" key="1">
    <citation type="submission" date="2015-04" db="EMBL/GenBank/DDBJ databases">
        <title>Whole genome shotgun sequence of Flavihumibacter petaseus NBRC 106054.</title>
        <authorList>
            <person name="Miyazawa S."/>
            <person name="Hosoyama A."/>
            <person name="Hashimoto M."/>
            <person name="Noguchi M."/>
            <person name="Tsuchikane K."/>
            <person name="Ohji S."/>
            <person name="Yamazoe A."/>
            <person name="Ichikawa N."/>
            <person name="Kimura A."/>
            <person name="Fujita N."/>
        </authorList>
    </citation>
    <scope>NUCLEOTIDE SEQUENCE [LARGE SCALE GENOMIC DNA]</scope>
    <source>
        <strain evidence="2 3">NBRC 106054</strain>
    </source>
</reference>
<protein>
    <submittedName>
        <fullName evidence="2">Uncharacterized protein</fullName>
    </submittedName>
</protein>
<evidence type="ECO:0000313" key="3">
    <source>
        <dbReference type="Proteomes" id="UP000033121"/>
    </source>
</evidence>
<dbReference type="STRING" id="1220578.FPE01S_01_15680"/>
<organism evidence="2 3">
    <name type="scientific">Flavihumibacter petaseus NBRC 106054</name>
    <dbReference type="NCBI Taxonomy" id="1220578"/>
    <lineage>
        <taxon>Bacteria</taxon>
        <taxon>Pseudomonadati</taxon>
        <taxon>Bacteroidota</taxon>
        <taxon>Chitinophagia</taxon>
        <taxon>Chitinophagales</taxon>
        <taxon>Chitinophagaceae</taxon>
        <taxon>Flavihumibacter</taxon>
    </lineage>
</organism>
<keyword evidence="1" id="KW-0472">Membrane</keyword>
<sequence length="226" mass="25936">MNSFDDLKEIWQSSDEPGLIPLHEGMQELAPLPAETTWPVVPVLPRRGKSAFPSRNKLERQLKFGAASLFITGLFVFWLGYFSGIPFQSKVTYAGVVVIGLVCWAQSVLLLFTWLRLHGIDETALPAVHLQQWEAYYRFRRKQAAWNVPLYFIALNLGMGLYCIEIFSGRKPLNVALFLLIYGAWMIIAYFVIGKRNLRNEDARLKSILDNVRDLKQQFDKEEVPV</sequence>
<evidence type="ECO:0000256" key="1">
    <source>
        <dbReference type="SAM" id="Phobius"/>
    </source>
</evidence>
<keyword evidence="3" id="KW-1185">Reference proteome</keyword>
<dbReference type="RefSeq" id="WP_046368220.1">
    <property type="nucleotide sequence ID" value="NZ_BBWV01000001.1"/>
</dbReference>
<dbReference type="EMBL" id="BBWV01000001">
    <property type="protein sequence ID" value="GAO42553.1"/>
    <property type="molecule type" value="Genomic_DNA"/>
</dbReference>
<feature type="transmembrane region" description="Helical" evidence="1">
    <location>
        <begin position="148"/>
        <end position="167"/>
    </location>
</feature>
<keyword evidence="1" id="KW-0812">Transmembrane</keyword>
<gene>
    <name evidence="2" type="ORF">FPE01S_01_15680</name>
</gene>
<comment type="caution">
    <text evidence="2">The sequence shown here is derived from an EMBL/GenBank/DDBJ whole genome shotgun (WGS) entry which is preliminary data.</text>
</comment>
<dbReference type="AlphaFoldDB" id="A0A0E9MYG9"/>
<keyword evidence="1" id="KW-1133">Transmembrane helix</keyword>
<name>A0A0E9MYG9_9BACT</name>
<proteinExistence type="predicted"/>